<feature type="transmembrane region" description="Helical" evidence="7">
    <location>
        <begin position="181"/>
        <end position="203"/>
    </location>
</feature>
<accession>A0A5C1APL4</accession>
<keyword evidence="10" id="KW-1185">Reference proteome</keyword>
<dbReference type="Pfam" id="PF00512">
    <property type="entry name" value="HisKA"/>
    <property type="match status" value="1"/>
</dbReference>
<organism evidence="9 10">
    <name type="scientific">Limnoglobus roseus</name>
    <dbReference type="NCBI Taxonomy" id="2598579"/>
    <lineage>
        <taxon>Bacteria</taxon>
        <taxon>Pseudomonadati</taxon>
        <taxon>Planctomycetota</taxon>
        <taxon>Planctomycetia</taxon>
        <taxon>Gemmatales</taxon>
        <taxon>Gemmataceae</taxon>
        <taxon>Limnoglobus</taxon>
    </lineage>
</organism>
<dbReference type="SUPFAM" id="SSF55874">
    <property type="entry name" value="ATPase domain of HSP90 chaperone/DNA topoisomerase II/histidine kinase"/>
    <property type="match status" value="1"/>
</dbReference>
<dbReference type="GO" id="GO:0000155">
    <property type="term" value="F:phosphorelay sensor kinase activity"/>
    <property type="evidence" value="ECO:0007669"/>
    <property type="project" value="InterPro"/>
</dbReference>
<dbReference type="CDD" id="cd19410">
    <property type="entry name" value="HK9-like_sensor"/>
    <property type="match status" value="1"/>
</dbReference>
<keyword evidence="5" id="KW-0418">Kinase</keyword>
<proteinExistence type="predicted"/>
<keyword evidence="6" id="KW-0175">Coiled coil</keyword>
<dbReference type="InterPro" id="IPR036097">
    <property type="entry name" value="HisK_dim/P_sf"/>
</dbReference>
<keyword evidence="7" id="KW-1133">Transmembrane helix</keyword>
<dbReference type="InterPro" id="IPR004358">
    <property type="entry name" value="Sig_transdc_His_kin-like_C"/>
</dbReference>
<dbReference type="PANTHER" id="PTHR43304:SF1">
    <property type="entry name" value="PAC DOMAIN-CONTAINING PROTEIN"/>
    <property type="match status" value="1"/>
</dbReference>
<feature type="transmembrane region" description="Helical" evidence="7">
    <location>
        <begin position="6"/>
        <end position="28"/>
    </location>
</feature>
<dbReference type="RefSeq" id="WP_149114401.1">
    <property type="nucleotide sequence ID" value="NZ_CP042425.1"/>
</dbReference>
<sequence>MDRKLGRGVLVGFCVIFLTLILFAIVTYRNITRLAESESWVAHTHEVLDVLEATLSTLKDAQNGYRGYHATGNTAFAKPYHEAKATLPLHLSTFEQLASDNPAQQQRVSEFRRAAESVLDLYGRGIQIRQDQGFDASERFILQGTGNAEMERARSLIGEMKAEEQRLLTIRTRESRTQYNTAVVTMILSVLFGLFLTAIAFGLTMRDRHQREQTAMMLQAARDALEQRVKDRTAELQAEVLERQRAEIELQNSTKRLEESNRELEQFATVASHDLQEPLRKIQAFSDRLSEVSGPVLQGAGQDYLARIVSSAGRMRTLIDDLLSFSRVTRKGQPFVPTNLARIAEEVVSDLEGRLRETGGRVDVVEPLPTIAADPLQIRQLLQNLIANGLKFRKPRESPVVTVRAELLPEVEGIPGPACRLTVADNGVGFEQEYAERIFQMFQRLHGRSLYEGNGIGLAICRKIVERHHGTITAIGETDVGSTFVVTLPVDQTTLE</sequence>
<dbReference type="InterPro" id="IPR005467">
    <property type="entry name" value="His_kinase_dom"/>
</dbReference>
<dbReference type="InterPro" id="IPR003661">
    <property type="entry name" value="HisK_dim/P_dom"/>
</dbReference>
<evidence type="ECO:0000313" key="9">
    <source>
        <dbReference type="EMBL" id="QEL20073.1"/>
    </source>
</evidence>
<name>A0A5C1APL4_9BACT</name>
<reference evidence="10" key="1">
    <citation type="submission" date="2019-08" db="EMBL/GenBank/DDBJ databases">
        <title>Limnoglobus roseus gen. nov., sp. nov., a novel freshwater planctomycete with a giant genome from the family Gemmataceae.</title>
        <authorList>
            <person name="Kulichevskaya I.S."/>
            <person name="Naumoff D.G."/>
            <person name="Miroshnikov K."/>
            <person name="Ivanova A."/>
            <person name="Philippov D.A."/>
            <person name="Hakobyan A."/>
            <person name="Rijpstra I.C."/>
            <person name="Sinninghe Damste J.S."/>
            <person name="Liesack W."/>
            <person name="Dedysh S.N."/>
        </authorList>
    </citation>
    <scope>NUCLEOTIDE SEQUENCE [LARGE SCALE GENOMIC DNA]</scope>
    <source>
        <strain evidence="10">PX52</strain>
    </source>
</reference>
<gene>
    <name evidence="9" type="ORF">PX52LOC_07159</name>
</gene>
<feature type="domain" description="Histidine kinase" evidence="8">
    <location>
        <begin position="270"/>
        <end position="492"/>
    </location>
</feature>
<dbReference type="SUPFAM" id="SSF47384">
    <property type="entry name" value="Homodimeric domain of signal transducing histidine kinase"/>
    <property type="match status" value="1"/>
</dbReference>
<evidence type="ECO:0000256" key="1">
    <source>
        <dbReference type="ARBA" id="ARBA00000085"/>
    </source>
</evidence>
<keyword evidence="7" id="KW-0812">Transmembrane</keyword>
<dbReference type="InterPro" id="IPR007891">
    <property type="entry name" value="CHASE3"/>
</dbReference>
<evidence type="ECO:0000256" key="4">
    <source>
        <dbReference type="ARBA" id="ARBA00022679"/>
    </source>
</evidence>
<evidence type="ECO:0000256" key="3">
    <source>
        <dbReference type="ARBA" id="ARBA00022553"/>
    </source>
</evidence>
<keyword evidence="7" id="KW-0472">Membrane</keyword>
<protein>
    <recommendedName>
        <fullName evidence="2">histidine kinase</fullName>
        <ecNumber evidence="2">2.7.13.3</ecNumber>
    </recommendedName>
</protein>
<dbReference type="SMART" id="SM00387">
    <property type="entry name" value="HATPase_c"/>
    <property type="match status" value="1"/>
</dbReference>
<dbReference type="AlphaFoldDB" id="A0A5C1APL4"/>
<dbReference type="PRINTS" id="PR00344">
    <property type="entry name" value="BCTRLSENSOR"/>
</dbReference>
<keyword evidence="3" id="KW-0597">Phosphoprotein</keyword>
<dbReference type="Gene3D" id="3.30.565.10">
    <property type="entry name" value="Histidine kinase-like ATPase, C-terminal domain"/>
    <property type="match status" value="1"/>
</dbReference>
<dbReference type="Proteomes" id="UP000324974">
    <property type="component" value="Chromosome"/>
</dbReference>
<dbReference type="SMART" id="SM00388">
    <property type="entry name" value="HisKA"/>
    <property type="match status" value="1"/>
</dbReference>
<evidence type="ECO:0000313" key="10">
    <source>
        <dbReference type="Proteomes" id="UP000324974"/>
    </source>
</evidence>
<dbReference type="InterPro" id="IPR003594">
    <property type="entry name" value="HATPase_dom"/>
</dbReference>
<evidence type="ECO:0000256" key="5">
    <source>
        <dbReference type="ARBA" id="ARBA00022777"/>
    </source>
</evidence>
<evidence type="ECO:0000256" key="2">
    <source>
        <dbReference type="ARBA" id="ARBA00012438"/>
    </source>
</evidence>
<feature type="coiled-coil region" evidence="6">
    <location>
        <begin position="231"/>
        <end position="270"/>
    </location>
</feature>
<dbReference type="KEGG" id="lrs:PX52LOC_07159"/>
<dbReference type="InterPro" id="IPR052162">
    <property type="entry name" value="Sensor_kinase/Photoreceptor"/>
</dbReference>
<dbReference type="OrthoDB" id="9808408at2"/>
<dbReference type="PANTHER" id="PTHR43304">
    <property type="entry name" value="PHYTOCHROME-LIKE PROTEIN CPH1"/>
    <property type="match status" value="1"/>
</dbReference>
<dbReference type="EMBL" id="CP042425">
    <property type="protein sequence ID" value="QEL20073.1"/>
    <property type="molecule type" value="Genomic_DNA"/>
</dbReference>
<dbReference type="InterPro" id="IPR036890">
    <property type="entry name" value="HATPase_C_sf"/>
</dbReference>
<dbReference type="CDD" id="cd00082">
    <property type="entry name" value="HisKA"/>
    <property type="match status" value="1"/>
</dbReference>
<evidence type="ECO:0000259" key="8">
    <source>
        <dbReference type="PROSITE" id="PS50109"/>
    </source>
</evidence>
<dbReference type="Gene3D" id="1.10.287.130">
    <property type="match status" value="1"/>
</dbReference>
<dbReference type="PROSITE" id="PS50109">
    <property type="entry name" value="HIS_KIN"/>
    <property type="match status" value="1"/>
</dbReference>
<evidence type="ECO:0000256" key="7">
    <source>
        <dbReference type="SAM" id="Phobius"/>
    </source>
</evidence>
<dbReference type="Pfam" id="PF02518">
    <property type="entry name" value="HATPase_c"/>
    <property type="match status" value="1"/>
</dbReference>
<dbReference type="EC" id="2.7.13.3" evidence="2"/>
<comment type="catalytic activity">
    <reaction evidence="1">
        <text>ATP + protein L-histidine = ADP + protein N-phospho-L-histidine.</text>
        <dbReference type="EC" id="2.7.13.3"/>
    </reaction>
</comment>
<dbReference type="Pfam" id="PF05227">
    <property type="entry name" value="CHASE3"/>
    <property type="match status" value="1"/>
</dbReference>
<keyword evidence="4" id="KW-0808">Transferase</keyword>
<evidence type="ECO:0000256" key="6">
    <source>
        <dbReference type="SAM" id="Coils"/>
    </source>
</evidence>